<dbReference type="Proteomes" id="UP000237481">
    <property type="component" value="Unassembled WGS sequence"/>
</dbReference>
<feature type="compositionally biased region" description="Polar residues" evidence="1">
    <location>
        <begin position="98"/>
        <end position="112"/>
    </location>
</feature>
<name>A0A2S4KMR0_9HYPO</name>
<evidence type="ECO:0000313" key="3">
    <source>
        <dbReference type="Proteomes" id="UP000237481"/>
    </source>
</evidence>
<accession>A0A2S4KMR0</accession>
<proteinExistence type="predicted"/>
<keyword evidence="3" id="KW-1185">Reference proteome</keyword>
<evidence type="ECO:0000313" key="2">
    <source>
        <dbReference type="EMBL" id="POR31493.1"/>
    </source>
</evidence>
<dbReference type="EMBL" id="PKSG01001033">
    <property type="protein sequence ID" value="POR31493.1"/>
    <property type="molecule type" value="Genomic_DNA"/>
</dbReference>
<gene>
    <name evidence="2" type="ORF">TPAR_08310</name>
</gene>
<sequence length="112" mass="12275">MSYDPDRASFTFTACILPLAPPDIAQPPRAHPFASTRTPCFVAAAPFWFAVSPPSFASNRSRSHQPNSTDTDWRHGPWHAWPIPSSAGPSSASAYYPTRTSNPRSRFQLVSG</sequence>
<feature type="compositionally biased region" description="Polar residues" evidence="1">
    <location>
        <begin position="56"/>
        <end position="70"/>
    </location>
</feature>
<protein>
    <submittedName>
        <fullName evidence="2">Uncharacterized protein</fullName>
    </submittedName>
</protein>
<feature type="compositionally biased region" description="Low complexity" evidence="1">
    <location>
        <begin position="84"/>
        <end position="97"/>
    </location>
</feature>
<feature type="region of interest" description="Disordered" evidence="1">
    <location>
        <begin position="56"/>
        <end position="112"/>
    </location>
</feature>
<evidence type="ECO:0000256" key="1">
    <source>
        <dbReference type="SAM" id="MobiDB-lite"/>
    </source>
</evidence>
<dbReference type="AlphaFoldDB" id="A0A2S4KMR0"/>
<organism evidence="2 3">
    <name type="scientific">Tolypocladium paradoxum</name>
    <dbReference type="NCBI Taxonomy" id="94208"/>
    <lineage>
        <taxon>Eukaryota</taxon>
        <taxon>Fungi</taxon>
        <taxon>Dikarya</taxon>
        <taxon>Ascomycota</taxon>
        <taxon>Pezizomycotina</taxon>
        <taxon>Sordariomycetes</taxon>
        <taxon>Hypocreomycetidae</taxon>
        <taxon>Hypocreales</taxon>
        <taxon>Ophiocordycipitaceae</taxon>
        <taxon>Tolypocladium</taxon>
    </lineage>
</organism>
<comment type="caution">
    <text evidence="2">The sequence shown here is derived from an EMBL/GenBank/DDBJ whole genome shotgun (WGS) entry which is preliminary data.</text>
</comment>
<reference evidence="2 3" key="1">
    <citation type="submission" date="2018-01" db="EMBL/GenBank/DDBJ databases">
        <title>Harnessing the power of phylogenomics to disentangle the directionality and signatures of interkingdom host jumping in the parasitic fungal genus Tolypocladium.</title>
        <authorList>
            <person name="Quandt C.A."/>
            <person name="Patterson W."/>
            <person name="Spatafora J.W."/>
        </authorList>
    </citation>
    <scope>NUCLEOTIDE SEQUENCE [LARGE SCALE GENOMIC DNA]</scope>
    <source>
        <strain evidence="2 3">NRBC 100945</strain>
    </source>
</reference>